<dbReference type="VEuPathDB" id="VectorBase:ASIC021838"/>
<protein>
    <submittedName>
        <fullName evidence="2 3">Uncharacterized protein</fullName>
    </submittedName>
</protein>
<evidence type="ECO:0000313" key="4">
    <source>
        <dbReference type="Proteomes" id="UP000030765"/>
    </source>
</evidence>
<evidence type="ECO:0000313" key="3">
    <source>
        <dbReference type="EnsemblMetazoa" id="ASIC021838-PA"/>
    </source>
</evidence>
<sequence>MVRRRNETHGTPSNSVRPASSVSVMSKCLLNYKTNWHRPGSLTLRSVPRKTDDKEVRKQRHTKPNVLASPRLAVDRLPALFMTTCPPAWLGCPFLGQRKTLSACVRTLPCFTFTRSRLSLNCWRSHFIHGGSSLPPPAVWARCQPFWSLISFAHRSSTCASVPLMDTFLCLGRLEDDDYFHFDAPHAVCHRRCSGPDLERALFVVGRISLQIHLFRYGTGSGHDFEQHEKKIQQPLQHAITIILLVVRETIVFVRFRSTAHTNDHLANLIAQFLPPRSSSGRSPHSSRSSLVRMNFVKLTGWIINFHPQPRWFKTIDVVVRGDPRDHLPKSSTICPELHRSLPFSLGGFGKSPLPSYGIART</sequence>
<organism evidence="2">
    <name type="scientific">Anopheles sinensis</name>
    <name type="common">Mosquito</name>
    <dbReference type="NCBI Taxonomy" id="74873"/>
    <lineage>
        <taxon>Eukaryota</taxon>
        <taxon>Metazoa</taxon>
        <taxon>Ecdysozoa</taxon>
        <taxon>Arthropoda</taxon>
        <taxon>Hexapoda</taxon>
        <taxon>Insecta</taxon>
        <taxon>Pterygota</taxon>
        <taxon>Neoptera</taxon>
        <taxon>Endopterygota</taxon>
        <taxon>Diptera</taxon>
        <taxon>Nematocera</taxon>
        <taxon>Culicoidea</taxon>
        <taxon>Culicidae</taxon>
        <taxon>Anophelinae</taxon>
        <taxon>Anopheles</taxon>
    </lineage>
</organism>
<name>A0A084WTQ6_ANOSI</name>
<reference evidence="3" key="2">
    <citation type="submission" date="2020-05" db="UniProtKB">
        <authorList>
            <consortium name="EnsemblMetazoa"/>
        </authorList>
    </citation>
    <scope>IDENTIFICATION</scope>
</reference>
<evidence type="ECO:0000313" key="2">
    <source>
        <dbReference type="EMBL" id="KFB53600.1"/>
    </source>
</evidence>
<gene>
    <name evidence="2" type="ORF">ZHAS_00021838</name>
</gene>
<accession>A0A084WTQ6</accession>
<dbReference type="EnsemblMetazoa" id="ASIC021838-RA">
    <property type="protein sequence ID" value="ASIC021838-PA"/>
    <property type="gene ID" value="ASIC021838"/>
</dbReference>
<evidence type="ECO:0000256" key="1">
    <source>
        <dbReference type="SAM" id="MobiDB-lite"/>
    </source>
</evidence>
<dbReference type="Proteomes" id="UP000030765">
    <property type="component" value="Unassembled WGS sequence"/>
</dbReference>
<dbReference type="EMBL" id="ATLV01026912">
    <property type="status" value="NOT_ANNOTATED_CDS"/>
    <property type="molecule type" value="Genomic_DNA"/>
</dbReference>
<dbReference type="EMBL" id="KE525420">
    <property type="protein sequence ID" value="KFB53600.1"/>
    <property type="molecule type" value="Genomic_DNA"/>
</dbReference>
<feature type="region of interest" description="Disordered" evidence="1">
    <location>
        <begin position="41"/>
        <end position="64"/>
    </location>
</feature>
<proteinExistence type="predicted"/>
<reference evidence="2 4" key="1">
    <citation type="journal article" date="2014" name="BMC Genomics">
        <title>Genome sequence of Anopheles sinensis provides insight into genetics basis of mosquito competence for malaria parasites.</title>
        <authorList>
            <person name="Zhou D."/>
            <person name="Zhang D."/>
            <person name="Ding G."/>
            <person name="Shi L."/>
            <person name="Hou Q."/>
            <person name="Ye Y."/>
            <person name="Xu Y."/>
            <person name="Zhou H."/>
            <person name="Xiong C."/>
            <person name="Li S."/>
            <person name="Yu J."/>
            <person name="Hong S."/>
            <person name="Yu X."/>
            <person name="Zou P."/>
            <person name="Chen C."/>
            <person name="Chang X."/>
            <person name="Wang W."/>
            <person name="Lv Y."/>
            <person name="Sun Y."/>
            <person name="Ma L."/>
            <person name="Shen B."/>
            <person name="Zhu C."/>
        </authorList>
    </citation>
    <scope>NUCLEOTIDE SEQUENCE [LARGE SCALE GENOMIC DNA]</scope>
</reference>
<keyword evidence="4" id="KW-1185">Reference proteome</keyword>
<dbReference type="AlphaFoldDB" id="A0A084WTQ6"/>